<sequence>MMAEQAKAEHFIGYNAYLDGDIESALIHYNKAIELDSLNISFYMSKAELLFEKKQFEEVVVLCEKAVRISSQTPVDKKMTMRIKK</sequence>
<name>A0A1I7V218_9PELO</name>
<dbReference type="SMART" id="SM00028">
    <property type="entry name" value="TPR"/>
    <property type="match status" value="2"/>
</dbReference>
<organism evidence="2 3">
    <name type="scientific">Caenorhabditis tropicalis</name>
    <dbReference type="NCBI Taxonomy" id="1561998"/>
    <lineage>
        <taxon>Eukaryota</taxon>
        <taxon>Metazoa</taxon>
        <taxon>Ecdysozoa</taxon>
        <taxon>Nematoda</taxon>
        <taxon>Chromadorea</taxon>
        <taxon>Rhabditida</taxon>
        <taxon>Rhabditina</taxon>
        <taxon>Rhabditomorpha</taxon>
        <taxon>Rhabditoidea</taxon>
        <taxon>Rhabditidae</taxon>
        <taxon>Peloderinae</taxon>
        <taxon>Caenorhabditis</taxon>
    </lineage>
</organism>
<dbReference type="InterPro" id="IPR011990">
    <property type="entry name" value="TPR-like_helical_dom_sf"/>
</dbReference>
<evidence type="ECO:0000313" key="3">
    <source>
        <dbReference type="WBParaSite" id="Csp11.Scaffold630.g21609.t1"/>
    </source>
</evidence>
<keyword evidence="2" id="KW-1185">Reference proteome</keyword>
<dbReference type="eggNOG" id="KOG0548">
    <property type="taxonomic scope" value="Eukaryota"/>
</dbReference>
<protein>
    <submittedName>
        <fullName evidence="3">TPR_REGION domain-containing protein</fullName>
    </submittedName>
</protein>
<dbReference type="STRING" id="1561998.A0A1I7V218"/>
<dbReference type="InterPro" id="IPR019734">
    <property type="entry name" value="TPR_rpt"/>
</dbReference>
<dbReference type="SUPFAM" id="SSF48452">
    <property type="entry name" value="TPR-like"/>
    <property type="match status" value="1"/>
</dbReference>
<evidence type="ECO:0000313" key="2">
    <source>
        <dbReference type="Proteomes" id="UP000095282"/>
    </source>
</evidence>
<dbReference type="AlphaFoldDB" id="A0A1I7V218"/>
<proteinExistence type="predicted"/>
<dbReference type="Gene3D" id="1.25.40.10">
    <property type="entry name" value="Tetratricopeptide repeat domain"/>
    <property type="match status" value="1"/>
</dbReference>
<dbReference type="PROSITE" id="PS50005">
    <property type="entry name" value="TPR"/>
    <property type="match status" value="1"/>
</dbReference>
<dbReference type="WBParaSite" id="Csp11.Scaffold630.g21609.t1">
    <property type="protein sequence ID" value="Csp11.Scaffold630.g21609.t1"/>
    <property type="gene ID" value="Csp11.Scaffold630.g21609"/>
</dbReference>
<feature type="repeat" description="TPR" evidence="1">
    <location>
        <begin position="6"/>
        <end position="39"/>
    </location>
</feature>
<evidence type="ECO:0000256" key="1">
    <source>
        <dbReference type="PROSITE-ProRule" id="PRU00339"/>
    </source>
</evidence>
<dbReference type="Pfam" id="PF13181">
    <property type="entry name" value="TPR_8"/>
    <property type="match status" value="2"/>
</dbReference>
<dbReference type="Proteomes" id="UP000095282">
    <property type="component" value="Unplaced"/>
</dbReference>
<keyword evidence="1" id="KW-0802">TPR repeat</keyword>
<reference evidence="3" key="1">
    <citation type="submission" date="2016-11" db="UniProtKB">
        <authorList>
            <consortium name="WormBaseParasite"/>
        </authorList>
    </citation>
    <scope>IDENTIFICATION</scope>
</reference>
<accession>A0A1I7V218</accession>